<dbReference type="EMBL" id="MFMC01000049">
    <property type="protein sequence ID" value="OGG76637.1"/>
    <property type="molecule type" value="Genomic_DNA"/>
</dbReference>
<organism evidence="1 2">
    <name type="scientific">Candidatus Kaiserbacteria bacterium RIFCSPLOWO2_01_FULL_54_24</name>
    <dbReference type="NCBI Taxonomy" id="1798515"/>
    <lineage>
        <taxon>Bacteria</taxon>
        <taxon>Candidatus Kaiseribacteriota</taxon>
    </lineage>
</organism>
<evidence type="ECO:0000313" key="1">
    <source>
        <dbReference type="EMBL" id="OGG76637.1"/>
    </source>
</evidence>
<dbReference type="InterPro" id="IPR036583">
    <property type="entry name" value="23S_rRNA_IVS_sf"/>
</dbReference>
<dbReference type="STRING" id="1798515.A3B35_00125"/>
<dbReference type="AlphaFoldDB" id="A0A1F6ESP3"/>
<comment type="caution">
    <text evidence="1">The sequence shown here is derived from an EMBL/GenBank/DDBJ whole genome shotgun (WGS) entry which is preliminary data.</text>
</comment>
<evidence type="ECO:0000313" key="2">
    <source>
        <dbReference type="Proteomes" id="UP000177215"/>
    </source>
</evidence>
<evidence type="ECO:0008006" key="3">
    <source>
        <dbReference type="Google" id="ProtNLM"/>
    </source>
</evidence>
<protein>
    <recommendedName>
        <fullName evidence="3">Four helix bundle protein</fullName>
    </recommendedName>
</protein>
<reference evidence="1 2" key="1">
    <citation type="journal article" date="2016" name="Nat. Commun.">
        <title>Thousands of microbial genomes shed light on interconnected biogeochemical processes in an aquifer system.</title>
        <authorList>
            <person name="Anantharaman K."/>
            <person name="Brown C.T."/>
            <person name="Hug L.A."/>
            <person name="Sharon I."/>
            <person name="Castelle C.J."/>
            <person name="Probst A.J."/>
            <person name="Thomas B.C."/>
            <person name="Singh A."/>
            <person name="Wilkins M.J."/>
            <person name="Karaoz U."/>
            <person name="Brodie E.L."/>
            <person name="Williams K.H."/>
            <person name="Hubbard S.S."/>
            <person name="Banfield J.F."/>
        </authorList>
    </citation>
    <scope>NUCLEOTIDE SEQUENCE [LARGE SCALE GENOMIC DNA]</scope>
</reference>
<dbReference type="SUPFAM" id="SSF158446">
    <property type="entry name" value="IVS-encoded protein-like"/>
    <property type="match status" value="1"/>
</dbReference>
<name>A0A1F6ESP3_9BACT</name>
<sequence length="154" mass="17593">MAYYPKKAFTPRKPVKTFRDLDVYQKPLECAVLISKDIAPQLVKNKYPYAERMTDCAMAVPLLVAEAHSLRFADFALGVGYLEKAMSASNKMVVYLEHAKGLCGSKFDTGLIDDLIVRYTLVRTKMFHLEKSWKKFRTEYGDDKTGKGKGDFKY</sequence>
<accession>A0A1F6ESP3</accession>
<proteinExistence type="predicted"/>
<dbReference type="Proteomes" id="UP000177215">
    <property type="component" value="Unassembled WGS sequence"/>
</dbReference>
<gene>
    <name evidence="1" type="ORF">A3B35_00125</name>
</gene>